<evidence type="ECO:0000313" key="1">
    <source>
        <dbReference type="EMBL" id="EIJ73171.1"/>
    </source>
</evidence>
<evidence type="ECO:0000313" key="2">
    <source>
        <dbReference type="Proteomes" id="UP000003016"/>
    </source>
</evidence>
<accession>A0ABP2P4Q8</accession>
<organism evidence="1 2">
    <name type="scientific">Haemophilus parahaemolyticus HK385</name>
    <dbReference type="NCBI Taxonomy" id="1095744"/>
    <lineage>
        <taxon>Bacteria</taxon>
        <taxon>Pseudomonadati</taxon>
        <taxon>Pseudomonadota</taxon>
        <taxon>Gammaproteobacteria</taxon>
        <taxon>Pasteurellales</taxon>
        <taxon>Pasteurellaceae</taxon>
        <taxon>Haemophilus</taxon>
    </lineage>
</organism>
<proteinExistence type="predicted"/>
<gene>
    <name evidence="1" type="ORF">HMPREF1050_0252</name>
</gene>
<keyword evidence="2" id="KW-1185">Reference proteome</keyword>
<name>A0ABP2P4Q8_HAEPH</name>
<reference evidence="1 2" key="1">
    <citation type="submission" date="2012-02" db="EMBL/GenBank/DDBJ databases">
        <authorList>
            <person name="Harkins D.M."/>
            <person name="Madupu R."/>
            <person name="Durkin A.S."/>
            <person name="Torralba M."/>
            <person name="Methe B."/>
            <person name="Sutton G.G."/>
            <person name="Nelson K.E."/>
        </authorList>
    </citation>
    <scope>NUCLEOTIDE SEQUENCE [LARGE SCALE GENOMIC DNA]</scope>
    <source>
        <strain evidence="1 2">HK385</strain>
    </source>
</reference>
<comment type="caution">
    <text evidence="1">The sequence shown here is derived from an EMBL/GenBank/DDBJ whole genome shotgun (WGS) entry which is preliminary data.</text>
</comment>
<sequence length="51" mass="5826">MQILIKNQPLVAETLQAVCFWEFFAIISIFLSFDLDHNLSSFSNHIEALGL</sequence>
<dbReference type="EMBL" id="AJSW01000007">
    <property type="protein sequence ID" value="EIJ73171.1"/>
    <property type="molecule type" value="Genomic_DNA"/>
</dbReference>
<dbReference type="Proteomes" id="UP000003016">
    <property type="component" value="Unassembled WGS sequence"/>
</dbReference>
<protein>
    <submittedName>
        <fullName evidence="1">Uncharacterized protein</fullName>
    </submittedName>
</protein>